<sequence length="322" mass="36866">MQEPLKKHCDKIQSLKDRLETLGGVPNTVVHNNEWLYMLHEETRHSLSIEGYFATEQELKLILSGRKTQPEILNYFRIAQSMYDLGLQYHQEQGLHIDLATIRHIHSELFREITQDRGQFRQGKISILGARVRPPEFDVEEYVRVFVQVTKQLLEQEPLVLALAKSHALFESIHPFRDGNGRTGRIVLNYLAVSKGLPPLIIKGTEQIQRDTYYHALEAADAGLHAGFPAPSRQNLLQALNQGNWEPLVALFTASLTPQMHTLLALAVETKEPLLPFSELSKVLEVKESTLRKWVERDQLVAIKRGKRWYSHPLLMGMGDKT</sequence>
<accession>A0ABQ2DC47</accession>
<evidence type="ECO:0000313" key="2">
    <source>
        <dbReference type="EMBL" id="GGJ53195.1"/>
    </source>
</evidence>
<dbReference type="Proteomes" id="UP000632222">
    <property type="component" value="Unassembled WGS sequence"/>
</dbReference>
<dbReference type="Gene3D" id="1.10.3290.10">
    <property type="entry name" value="Fido-like domain"/>
    <property type="match status" value="1"/>
</dbReference>
<evidence type="ECO:0000313" key="3">
    <source>
        <dbReference type="Proteomes" id="UP000632222"/>
    </source>
</evidence>
<dbReference type="PANTHER" id="PTHR13504:SF38">
    <property type="entry name" value="FIDO DOMAIN-CONTAINING PROTEIN"/>
    <property type="match status" value="1"/>
</dbReference>
<dbReference type="InterPro" id="IPR003812">
    <property type="entry name" value="Fido"/>
</dbReference>
<dbReference type="PANTHER" id="PTHR13504">
    <property type="entry name" value="FIDO DOMAIN-CONTAINING PROTEIN DDB_G0283145"/>
    <property type="match status" value="1"/>
</dbReference>
<proteinExistence type="predicted"/>
<dbReference type="InterPro" id="IPR040198">
    <property type="entry name" value="Fido_containing"/>
</dbReference>
<organism evidence="2 3">
    <name type="scientific">Deinococcus roseus</name>
    <dbReference type="NCBI Taxonomy" id="392414"/>
    <lineage>
        <taxon>Bacteria</taxon>
        <taxon>Thermotogati</taxon>
        <taxon>Deinococcota</taxon>
        <taxon>Deinococci</taxon>
        <taxon>Deinococcales</taxon>
        <taxon>Deinococcaceae</taxon>
        <taxon>Deinococcus</taxon>
    </lineage>
</organism>
<evidence type="ECO:0000259" key="1">
    <source>
        <dbReference type="PROSITE" id="PS51459"/>
    </source>
</evidence>
<reference evidence="3" key="1">
    <citation type="journal article" date="2019" name="Int. J. Syst. Evol. Microbiol.">
        <title>The Global Catalogue of Microorganisms (GCM) 10K type strain sequencing project: providing services to taxonomists for standard genome sequencing and annotation.</title>
        <authorList>
            <consortium name="The Broad Institute Genomics Platform"/>
            <consortium name="The Broad Institute Genome Sequencing Center for Infectious Disease"/>
            <person name="Wu L."/>
            <person name="Ma J."/>
        </authorList>
    </citation>
    <scope>NUCLEOTIDE SEQUENCE [LARGE SCALE GENOMIC DNA]</scope>
    <source>
        <strain evidence="3">JCM 14370</strain>
    </source>
</reference>
<dbReference type="PROSITE" id="PS51459">
    <property type="entry name" value="FIDO"/>
    <property type="match status" value="1"/>
</dbReference>
<dbReference type="EMBL" id="BMOD01000026">
    <property type="protein sequence ID" value="GGJ53195.1"/>
    <property type="molecule type" value="Genomic_DNA"/>
</dbReference>
<dbReference type="InterPro" id="IPR036597">
    <property type="entry name" value="Fido-like_dom_sf"/>
</dbReference>
<name>A0ABQ2DC47_9DEIO</name>
<dbReference type="Pfam" id="PF02661">
    <property type="entry name" value="Fic"/>
    <property type="match status" value="1"/>
</dbReference>
<keyword evidence="3" id="KW-1185">Reference proteome</keyword>
<dbReference type="RefSeq" id="WP_189007078.1">
    <property type="nucleotide sequence ID" value="NZ_BMOD01000026.1"/>
</dbReference>
<feature type="domain" description="Fido" evidence="1">
    <location>
        <begin position="97"/>
        <end position="239"/>
    </location>
</feature>
<dbReference type="SUPFAM" id="SSF140931">
    <property type="entry name" value="Fic-like"/>
    <property type="match status" value="1"/>
</dbReference>
<comment type="caution">
    <text evidence="2">The sequence shown here is derived from an EMBL/GenBank/DDBJ whole genome shotgun (WGS) entry which is preliminary data.</text>
</comment>
<gene>
    <name evidence="2" type="ORF">GCM10008938_43970</name>
</gene>
<protein>
    <recommendedName>
        <fullName evidence="1">Fido domain-containing protein</fullName>
    </recommendedName>
</protein>